<dbReference type="Proteomes" id="UP000335636">
    <property type="component" value="Unassembled WGS sequence"/>
</dbReference>
<gene>
    <name evidence="2" type="ORF">MONAX_5E035613</name>
</gene>
<accession>A0A5E4BJ90</accession>
<feature type="compositionally biased region" description="Pro residues" evidence="1">
    <location>
        <begin position="56"/>
        <end position="67"/>
    </location>
</feature>
<sequence length="78" mass="8475">MLSERRSGPLPAPKRAAGAQVPPLPSRGHVAFLSRELSGGCQARQVRGARPRRPPPRPGRPAPCPRPRGPESRREKLT</sequence>
<dbReference type="AlphaFoldDB" id="A0A5E4BJ90"/>
<evidence type="ECO:0000313" key="3">
    <source>
        <dbReference type="Proteomes" id="UP000335636"/>
    </source>
</evidence>
<feature type="region of interest" description="Disordered" evidence="1">
    <location>
        <begin position="1"/>
        <end position="78"/>
    </location>
</feature>
<keyword evidence="3" id="KW-1185">Reference proteome</keyword>
<dbReference type="EMBL" id="CABDUW010000471">
    <property type="protein sequence ID" value="VTJ69627.1"/>
    <property type="molecule type" value="Genomic_DNA"/>
</dbReference>
<organism evidence="2 3">
    <name type="scientific">Marmota monax</name>
    <name type="common">Woodchuck</name>
    <dbReference type="NCBI Taxonomy" id="9995"/>
    <lineage>
        <taxon>Eukaryota</taxon>
        <taxon>Metazoa</taxon>
        <taxon>Chordata</taxon>
        <taxon>Craniata</taxon>
        <taxon>Vertebrata</taxon>
        <taxon>Euteleostomi</taxon>
        <taxon>Mammalia</taxon>
        <taxon>Eutheria</taxon>
        <taxon>Euarchontoglires</taxon>
        <taxon>Glires</taxon>
        <taxon>Rodentia</taxon>
        <taxon>Sciuromorpha</taxon>
        <taxon>Sciuridae</taxon>
        <taxon>Xerinae</taxon>
        <taxon>Marmotini</taxon>
        <taxon>Marmota</taxon>
    </lineage>
</organism>
<feature type="compositionally biased region" description="Basic and acidic residues" evidence="1">
    <location>
        <begin position="68"/>
        <end position="78"/>
    </location>
</feature>
<name>A0A5E4BJ90_MARMO</name>
<protein>
    <submittedName>
        <fullName evidence="2">Uncharacterized protein</fullName>
    </submittedName>
</protein>
<evidence type="ECO:0000313" key="2">
    <source>
        <dbReference type="EMBL" id="VTJ69627.1"/>
    </source>
</evidence>
<comment type="caution">
    <text evidence="2">The sequence shown here is derived from an EMBL/GenBank/DDBJ whole genome shotgun (WGS) entry which is preliminary data.</text>
</comment>
<evidence type="ECO:0000256" key="1">
    <source>
        <dbReference type="SAM" id="MobiDB-lite"/>
    </source>
</evidence>
<proteinExistence type="predicted"/>
<reference evidence="2" key="1">
    <citation type="submission" date="2019-04" db="EMBL/GenBank/DDBJ databases">
        <authorList>
            <person name="Alioto T."/>
            <person name="Alioto T."/>
        </authorList>
    </citation>
    <scope>NUCLEOTIDE SEQUENCE [LARGE SCALE GENOMIC DNA]</scope>
</reference>